<dbReference type="InterPro" id="IPR023296">
    <property type="entry name" value="Glyco_hydro_beta-prop_sf"/>
</dbReference>
<dbReference type="Pfam" id="PF00251">
    <property type="entry name" value="Glyco_hydro_32N"/>
    <property type="match status" value="1"/>
</dbReference>
<dbReference type="PANTHER" id="PTHR35279">
    <property type="match status" value="1"/>
</dbReference>
<name>A0ABQ1Y716_9BACL</name>
<comment type="caution">
    <text evidence="5">The sequence shown here is derived from an EMBL/GenBank/DDBJ whole genome shotgun (WGS) entry which is preliminary data.</text>
</comment>
<evidence type="ECO:0000313" key="6">
    <source>
        <dbReference type="Proteomes" id="UP000659344"/>
    </source>
</evidence>
<comment type="similarity">
    <text evidence="1">Belongs to the glycosyl hydrolase 32 family.</text>
</comment>
<gene>
    <name evidence="5" type="ORF">GCM10008013_06870</name>
</gene>
<proteinExistence type="inferred from homology"/>
<dbReference type="RefSeq" id="WP_229753246.1">
    <property type="nucleotide sequence ID" value="NZ_BMFT01000001.1"/>
</dbReference>
<evidence type="ECO:0000313" key="5">
    <source>
        <dbReference type="EMBL" id="GGH13657.1"/>
    </source>
</evidence>
<keyword evidence="6" id="KW-1185">Reference proteome</keyword>
<evidence type="ECO:0000259" key="4">
    <source>
        <dbReference type="Pfam" id="PF00251"/>
    </source>
</evidence>
<reference evidence="6" key="1">
    <citation type="journal article" date="2019" name="Int. J. Syst. Evol. Microbiol.">
        <title>The Global Catalogue of Microorganisms (GCM) 10K type strain sequencing project: providing services to taxonomists for standard genome sequencing and annotation.</title>
        <authorList>
            <consortium name="The Broad Institute Genomics Platform"/>
            <consortium name="The Broad Institute Genome Sequencing Center for Infectious Disease"/>
            <person name="Wu L."/>
            <person name="Ma J."/>
        </authorList>
    </citation>
    <scope>NUCLEOTIDE SEQUENCE [LARGE SCALE GENOMIC DNA]</scope>
    <source>
        <strain evidence="6">CGMCC 1.12769</strain>
    </source>
</reference>
<keyword evidence="2" id="KW-0378">Hydrolase</keyword>
<dbReference type="SUPFAM" id="SSF75005">
    <property type="entry name" value="Arabinanase/levansucrase/invertase"/>
    <property type="match status" value="2"/>
</dbReference>
<keyword evidence="3" id="KW-0326">Glycosidase</keyword>
<evidence type="ECO:0000256" key="3">
    <source>
        <dbReference type="ARBA" id="ARBA00023295"/>
    </source>
</evidence>
<dbReference type="InterPro" id="IPR013148">
    <property type="entry name" value="Glyco_hydro_32_N"/>
</dbReference>
<evidence type="ECO:0000256" key="2">
    <source>
        <dbReference type="ARBA" id="ARBA00022801"/>
    </source>
</evidence>
<accession>A0ABQ1Y716</accession>
<protein>
    <recommendedName>
        <fullName evidence="4">Glycosyl hydrolase family 32 N-terminal domain-containing protein</fullName>
    </recommendedName>
</protein>
<feature type="domain" description="Glycosyl hydrolase family 32 N-terminal" evidence="4">
    <location>
        <begin position="115"/>
        <end position="285"/>
    </location>
</feature>
<sequence length="346" mass="39738">MGLKLDDKNALMEAWGTLLRSDQPAFTGSGMAGSYDSHGVDCPFVFRHHDRFYMMHVGFDGIGYQTALAVSDDLLTWQHETVILSRLPDSGRWDHVGAAGSWILLNSNDIGDFPQLKKMNGRYWMIYHSYPDEGYEAGGAVMGLAWTEDESLHEWHRWDEPIFTYEEGDAWERQGLYKCCLLEHEGRFWMLYNAKGGSEWPWQEETGIAWSEDLFHWHRYEQNPVLPCLEGSFYSQFCSDPYIRHDGERWLNFGFGFDGIHAQGLLAVSNDLLQWETLEQPLLPHGSTGSLDEIHAHKSCVVIWKGIMYHYYCACRPWRQGDPTSVEVFDGQLEFRCIAVATGTAL</sequence>
<dbReference type="EMBL" id="BMFT01000001">
    <property type="protein sequence ID" value="GGH13657.1"/>
    <property type="molecule type" value="Genomic_DNA"/>
</dbReference>
<dbReference type="Gene3D" id="2.115.10.20">
    <property type="entry name" value="Glycosyl hydrolase domain, family 43"/>
    <property type="match status" value="2"/>
</dbReference>
<dbReference type="PANTHER" id="PTHR35279:SF1">
    <property type="entry name" value="ARABINANASE_LEVANSUCRASE_INVERTASE"/>
    <property type="match status" value="1"/>
</dbReference>
<organism evidence="5 6">
    <name type="scientific">Paenibacillus segetis</name>
    <dbReference type="NCBI Taxonomy" id="1325360"/>
    <lineage>
        <taxon>Bacteria</taxon>
        <taxon>Bacillati</taxon>
        <taxon>Bacillota</taxon>
        <taxon>Bacilli</taxon>
        <taxon>Bacillales</taxon>
        <taxon>Paenibacillaceae</taxon>
        <taxon>Paenibacillus</taxon>
    </lineage>
</organism>
<dbReference type="Proteomes" id="UP000659344">
    <property type="component" value="Unassembled WGS sequence"/>
</dbReference>
<evidence type="ECO:0000256" key="1">
    <source>
        <dbReference type="ARBA" id="ARBA00009902"/>
    </source>
</evidence>